<protein>
    <submittedName>
        <fullName evidence="4">NAD(P)H-dependent oxidoreductase</fullName>
    </submittedName>
</protein>
<evidence type="ECO:0000259" key="3">
    <source>
        <dbReference type="Pfam" id="PF02525"/>
    </source>
</evidence>
<organism evidence="4 5">
    <name type="scientific">Vibrio nitrifigilis</name>
    <dbReference type="NCBI Taxonomy" id="2789781"/>
    <lineage>
        <taxon>Bacteria</taxon>
        <taxon>Pseudomonadati</taxon>
        <taxon>Pseudomonadota</taxon>
        <taxon>Gammaproteobacteria</taxon>
        <taxon>Vibrionales</taxon>
        <taxon>Vibrionaceae</taxon>
        <taxon>Vibrio</taxon>
    </lineage>
</organism>
<dbReference type="InterPro" id="IPR051545">
    <property type="entry name" value="NAD(P)H_dehydrogenase_qn"/>
</dbReference>
<dbReference type="PANTHER" id="PTHR10204:SF34">
    <property type="entry name" value="NAD(P)H DEHYDROGENASE [QUINONE] 1 ISOFORM 1"/>
    <property type="match status" value="1"/>
</dbReference>
<gene>
    <name evidence="4" type="ORF">I1A42_10490</name>
</gene>
<feature type="domain" description="Flavodoxin-like fold" evidence="3">
    <location>
        <begin position="1"/>
        <end position="176"/>
    </location>
</feature>
<reference evidence="4 5" key="1">
    <citation type="submission" date="2020-11" db="EMBL/GenBank/DDBJ databases">
        <title>Vibrio nitrifigilis sp. nov., a marine nitrogen-fixing bacterium isolated from the lagoon sediment of an islet inside an atoll.</title>
        <authorList>
            <person name="Wang L.-T."/>
            <person name="Shieh W.Y."/>
        </authorList>
    </citation>
    <scope>NUCLEOTIDE SEQUENCE [LARGE SCALE GENOMIC DNA]</scope>
    <source>
        <strain evidence="4 5">NFV-1</strain>
    </source>
</reference>
<evidence type="ECO:0000256" key="2">
    <source>
        <dbReference type="ARBA" id="ARBA00023002"/>
    </source>
</evidence>
<dbReference type="Proteomes" id="UP000597206">
    <property type="component" value="Unassembled WGS sequence"/>
</dbReference>
<dbReference type="PANTHER" id="PTHR10204">
    <property type="entry name" value="NAD P H OXIDOREDUCTASE-RELATED"/>
    <property type="match status" value="1"/>
</dbReference>
<proteinExistence type="inferred from homology"/>
<dbReference type="Pfam" id="PF02525">
    <property type="entry name" value="Flavodoxin_2"/>
    <property type="match status" value="1"/>
</dbReference>
<dbReference type="SUPFAM" id="SSF52218">
    <property type="entry name" value="Flavoproteins"/>
    <property type="match status" value="1"/>
</dbReference>
<comment type="caution">
    <text evidence="4">The sequence shown here is derived from an EMBL/GenBank/DDBJ whole genome shotgun (WGS) entry which is preliminary data.</text>
</comment>
<evidence type="ECO:0000313" key="4">
    <source>
        <dbReference type="EMBL" id="MBF9000994.1"/>
    </source>
</evidence>
<dbReference type="InterPro" id="IPR003680">
    <property type="entry name" value="Flavodoxin_fold"/>
</dbReference>
<sequence>MKHLIIYAHPSQQSLNHSIKQSLVNELSVNHEVKVRDLYQLEFNPVLSEQDLQGQRNGQVDPLIQTEQQWITWAECITFIYPTWWAGMPAILKGYIDRVFSYGFAYRYVQGEQQGLLTNKQVVIINTQGKSMAEYEESGMAQAISMTIDRGIMEYCGLTLSDHIYLDRADRADAEQLLHWNLEISERFGLK</sequence>
<comment type="similarity">
    <text evidence="1">Belongs to the NAD(P)H dehydrogenase (quinone) family.</text>
</comment>
<evidence type="ECO:0000256" key="1">
    <source>
        <dbReference type="ARBA" id="ARBA00006252"/>
    </source>
</evidence>
<evidence type="ECO:0000313" key="5">
    <source>
        <dbReference type="Proteomes" id="UP000597206"/>
    </source>
</evidence>
<dbReference type="InterPro" id="IPR029039">
    <property type="entry name" value="Flavoprotein-like_sf"/>
</dbReference>
<dbReference type="RefSeq" id="WP_196123451.1">
    <property type="nucleotide sequence ID" value="NZ_JADPMR010000001.1"/>
</dbReference>
<keyword evidence="5" id="KW-1185">Reference proteome</keyword>
<dbReference type="Gene3D" id="3.40.50.360">
    <property type="match status" value="1"/>
</dbReference>
<accession>A0ABS0GF08</accession>
<keyword evidence="2" id="KW-0560">Oxidoreductase</keyword>
<name>A0ABS0GF08_9VIBR</name>
<dbReference type="EMBL" id="JADPMR010000001">
    <property type="protein sequence ID" value="MBF9000994.1"/>
    <property type="molecule type" value="Genomic_DNA"/>
</dbReference>